<dbReference type="SUPFAM" id="SSF55103">
    <property type="entry name" value="FAD-linked oxidases, C-terminal domain"/>
    <property type="match status" value="1"/>
</dbReference>
<proteinExistence type="inferred from homology"/>
<keyword evidence="5" id="KW-0560">Oxidoreductase</keyword>
<dbReference type="GO" id="GO:0008720">
    <property type="term" value="F:D-lactate dehydrogenase (NAD+) activity"/>
    <property type="evidence" value="ECO:0007669"/>
    <property type="project" value="TreeGrafter"/>
</dbReference>
<dbReference type="PANTHER" id="PTHR11748">
    <property type="entry name" value="D-LACTATE DEHYDROGENASE"/>
    <property type="match status" value="1"/>
</dbReference>
<dbReference type="RefSeq" id="WP_159230016.1">
    <property type="nucleotide sequence ID" value="NZ_CACSIP010000012.1"/>
</dbReference>
<keyword evidence="3" id="KW-0274">FAD</keyword>
<evidence type="ECO:0000256" key="3">
    <source>
        <dbReference type="ARBA" id="ARBA00022827"/>
    </source>
</evidence>
<name>A0A5S9PU56_MYCVN</name>
<dbReference type="GO" id="GO:1903457">
    <property type="term" value="P:lactate catabolic process"/>
    <property type="evidence" value="ECO:0007669"/>
    <property type="project" value="TreeGrafter"/>
</dbReference>
<dbReference type="PROSITE" id="PS51387">
    <property type="entry name" value="FAD_PCMH"/>
    <property type="match status" value="1"/>
</dbReference>
<dbReference type="Pfam" id="PF01565">
    <property type="entry name" value="FAD_binding_4"/>
    <property type="match status" value="1"/>
</dbReference>
<dbReference type="AlphaFoldDB" id="A0A5S9PU56"/>
<evidence type="ECO:0000256" key="1">
    <source>
        <dbReference type="ARBA" id="ARBA00008000"/>
    </source>
</evidence>
<dbReference type="Proteomes" id="UP000430146">
    <property type="component" value="Unassembled WGS sequence"/>
</dbReference>
<organism evidence="5 6">
    <name type="scientific">Mycolicibacterium vanbaalenii</name>
    <name type="common">Mycobacterium vanbaalenii</name>
    <dbReference type="NCBI Taxonomy" id="110539"/>
    <lineage>
        <taxon>Bacteria</taxon>
        <taxon>Bacillati</taxon>
        <taxon>Actinomycetota</taxon>
        <taxon>Actinomycetes</taxon>
        <taxon>Mycobacteriales</taxon>
        <taxon>Mycobacteriaceae</taxon>
        <taxon>Mycolicibacterium</taxon>
    </lineage>
</organism>
<dbReference type="SUPFAM" id="SSF56176">
    <property type="entry name" value="FAD-binding/transporter-associated domain-like"/>
    <property type="match status" value="1"/>
</dbReference>
<dbReference type="PANTHER" id="PTHR11748:SF111">
    <property type="entry name" value="D-LACTATE DEHYDROGENASE, MITOCHONDRIAL-RELATED"/>
    <property type="match status" value="1"/>
</dbReference>
<dbReference type="EC" id="1.-.-.-" evidence="5"/>
<dbReference type="OrthoDB" id="9811261at2"/>
<keyword evidence="2" id="KW-0285">Flavoprotein</keyword>
<evidence type="ECO:0000313" key="6">
    <source>
        <dbReference type="Proteomes" id="UP000430146"/>
    </source>
</evidence>
<evidence type="ECO:0000256" key="2">
    <source>
        <dbReference type="ARBA" id="ARBA00022630"/>
    </source>
</evidence>
<dbReference type="GO" id="GO:0071949">
    <property type="term" value="F:FAD binding"/>
    <property type="evidence" value="ECO:0007669"/>
    <property type="project" value="InterPro"/>
</dbReference>
<dbReference type="InterPro" id="IPR036318">
    <property type="entry name" value="FAD-bd_PCMH-like_sf"/>
</dbReference>
<dbReference type="InterPro" id="IPR016164">
    <property type="entry name" value="FAD-linked_Oxase-like_C"/>
</dbReference>
<keyword evidence="6" id="KW-1185">Reference proteome</keyword>
<dbReference type="InterPro" id="IPR006094">
    <property type="entry name" value="Oxid_FAD_bind_N"/>
</dbReference>
<evidence type="ECO:0000313" key="5">
    <source>
        <dbReference type="EMBL" id="CAA0108358.1"/>
    </source>
</evidence>
<protein>
    <submittedName>
        <fullName evidence="5">Putative FAD-linked oxidoreductase</fullName>
        <ecNumber evidence="5">1.-.-.-</ecNumber>
    </submittedName>
</protein>
<dbReference type="InterPro" id="IPR016169">
    <property type="entry name" value="FAD-bd_PCMH_sub2"/>
</dbReference>
<dbReference type="Gene3D" id="3.30.465.10">
    <property type="match status" value="1"/>
</dbReference>
<feature type="domain" description="FAD-binding PCMH-type" evidence="4">
    <location>
        <begin position="46"/>
        <end position="216"/>
    </location>
</feature>
<accession>A0A5S9PU56</accession>
<sequence>MTVSADLAGELTQLVGENGVETRPDVLHRLSRDFSWLSPILTRDLRPVTAAAGVRPASVAELVAVLGFAYQRGLAVTPRGAGTSNYGQSVPMVPGIVLDTTKLSGIHDIGKHDVVVEAGVTFADLENALAEHGREVAVMPSTVTSTVGGFLSGGNQGIGSIEFGSIWDGWVRELTVVGCVEDPAPVVVSGSSMNGHLHAYGTTGVIARARLLTAPKRDRTVLFAAFDSLAAATRAGRKLMDLPVPPRAIAIDDQAIWETFIPHDGHDGTVLLRAMLEVGTAEQGRTATVADGGRVTAIDDAAVRPMMSSVYNHSTLRAFRSDRGLAAVQIRGSAIVENEKEVRSTLPGSRIHLDGNAPRRFGKGYSGLLLSNWVDDATLENGIAALRAIGVVVVNPHTWLVGSHGGLEDYLAAAAAFDPRGLLNPGKLVPQCR</sequence>
<gene>
    <name evidence="5" type="ORF">AELLOGFF_00579</name>
</gene>
<dbReference type="EMBL" id="CACSIP010000012">
    <property type="protein sequence ID" value="CAA0108358.1"/>
    <property type="molecule type" value="Genomic_DNA"/>
</dbReference>
<reference evidence="5 6" key="1">
    <citation type="submission" date="2019-11" db="EMBL/GenBank/DDBJ databases">
        <authorList>
            <person name="Holert J."/>
        </authorList>
    </citation>
    <scope>NUCLEOTIDE SEQUENCE [LARGE SCALE GENOMIC DNA]</scope>
    <source>
        <strain evidence="5">BC8_1</strain>
    </source>
</reference>
<comment type="similarity">
    <text evidence="1">Belongs to the FAD-binding oxidoreductase/transferase type 4 family.</text>
</comment>
<dbReference type="InterPro" id="IPR016166">
    <property type="entry name" value="FAD-bd_PCMH"/>
</dbReference>
<dbReference type="GO" id="GO:0004458">
    <property type="term" value="F:D-lactate dehydrogenase (cytochrome) activity"/>
    <property type="evidence" value="ECO:0007669"/>
    <property type="project" value="TreeGrafter"/>
</dbReference>
<evidence type="ECO:0000259" key="4">
    <source>
        <dbReference type="PROSITE" id="PS51387"/>
    </source>
</evidence>